<evidence type="ECO:0000256" key="2">
    <source>
        <dbReference type="ARBA" id="ARBA00006742"/>
    </source>
</evidence>
<protein>
    <recommendedName>
        <fullName evidence="3">Sec translocon accessory complex subunit YajC</fullName>
    </recommendedName>
</protein>
<reference evidence="12 13" key="1">
    <citation type="submission" date="2024-04" db="EMBL/GenBank/DDBJ databases">
        <authorList>
            <person name="Cremers G."/>
        </authorList>
    </citation>
    <scope>NUCLEOTIDE SEQUENCE [LARGE SCALE GENOMIC DNA]</scope>
    <source>
        <strain evidence="12">MeCH1-AG</strain>
    </source>
</reference>
<organism evidence="12 13">
    <name type="scientific">Candidatus Methylocalor cossyra</name>
    <dbReference type="NCBI Taxonomy" id="3108543"/>
    <lineage>
        <taxon>Bacteria</taxon>
        <taxon>Pseudomonadati</taxon>
        <taxon>Pseudomonadota</taxon>
        <taxon>Gammaproteobacteria</taxon>
        <taxon>Methylococcales</taxon>
        <taxon>Methylococcaceae</taxon>
        <taxon>Candidatus Methylocalor</taxon>
    </lineage>
</organism>
<dbReference type="SMART" id="SM01323">
    <property type="entry name" value="YajC"/>
    <property type="match status" value="1"/>
</dbReference>
<keyword evidence="5" id="KW-1003">Cell membrane</keyword>
<sequence>MDFLISDALAQTAPPAPQEPGLAGLILPLAILAIFFFLFVLPQQRRAKEHKKMVQSLTKGSEVVTTGGLLGRVVDLDDNFVQLELAENVCVHVQRHAIASLLPKGTYKAKKQEEQRKTPR</sequence>
<evidence type="ECO:0000256" key="3">
    <source>
        <dbReference type="ARBA" id="ARBA00014962"/>
    </source>
</evidence>
<evidence type="ECO:0000256" key="1">
    <source>
        <dbReference type="ARBA" id="ARBA00004162"/>
    </source>
</evidence>
<gene>
    <name evidence="12" type="primary">yajC</name>
    <name evidence="12" type="ORF">MECH1_V1_2396</name>
</gene>
<evidence type="ECO:0000256" key="11">
    <source>
        <dbReference type="SAM" id="Phobius"/>
    </source>
</evidence>
<evidence type="ECO:0000256" key="6">
    <source>
        <dbReference type="ARBA" id="ARBA00022692"/>
    </source>
</evidence>
<keyword evidence="7" id="KW-0653">Protein transport</keyword>
<dbReference type="NCBIfam" id="TIGR00739">
    <property type="entry name" value="yajC"/>
    <property type="match status" value="1"/>
</dbReference>
<feature type="transmembrane region" description="Helical" evidence="11">
    <location>
        <begin position="20"/>
        <end position="41"/>
    </location>
</feature>
<keyword evidence="6 11" id="KW-0812">Transmembrane</keyword>
<accession>A0ABM9NKK5</accession>
<keyword evidence="8 11" id="KW-1133">Transmembrane helix</keyword>
<comment type="similarity">
    <text evidence="2">Belongs to the YajC family.</text>
</comment>
<dbReference type="PANTHER" id="PTHR33909:SF1">
    <property type="entry name" value="SEC TRANSLOCON ACCESSORY COMPLEX SUBUNIT YAJC"/>
    <property type="match status" value="1"/>
</dbReference>
<comment type="subcellular location">
    <subcellularLocation>
        <location evidence="1">Cell membrane</location>
        <topology evidence="1">Single-pass membrane protein</topology>
    </subcellularLocation>
</comment>
<evidence type="ECO:0000256" key="9">
    <source>
        <dbReference type="ARBA" id="ARBA00023010"/>
    </source>
</evidence>
<dbReference type="PANTHER" id="PTHR33909">
    <property type="entry name" value="SEC TRANSLOCON ACCESSORY COMPLEX SUBUNIT YAJC"/>
    <property type="match status" value="1"/>
</dbReference>
<keyword evidence="13" id="KW-1185">Reference proteome</keyword>
<dbReference type="Proteomes" id="UP001497493">
    <property type="component" value="Chromosome"/>
</dbReference>
<dbReference type="InterPro" id="IPR003849">
    <property type="entry name" value="Preprotein_translocase_YajC"/>
</dbReference>
<evidence type="ECO:0000256" key="4">
    <source>
        <dbReference type="ARBA" id="ARBA00022448"/>
    </source>
</evidence>
<keyword evidence="10 11" id="KW-0472">Membrane</keyword>
<evidence type="ECO:0000256" key="7">
    <source>
        <dbReference type="ARBA" id="ARBA00022927"/>
    </source>
</evidence>
<name>A0ABM9NKK5_9GAMM</name>
<dbReference type="EMBL" id="OZ026884">
    <property type="protein sequence ID" value="CAL1241172.1"/>
    <property type="molecule type" value="Genomic_DNA"/>
</dbReference>
<dbReference type="PRINTS" id="PR01853">
    <property type="entry name" value="YAJCTRNLCASE"/>
</dbReference>
<evidence type="ECO:0000313" key="12">
    <source>
        <dbReference type="EMBL" id="CAL1241172.1"/>
    </source>
</evidence>
<evidence type="ECO:0000256" key="10">
    <source>
        <dbReference type="ARBA" id="ARBA00023136"/>
    </source>
</evidence>
<keyword evidence="9" id="KW-0811">Translocation</keyword>
<proteinExistence type="inferred from homology"/>
<dbReference type="RefSeq" id="WP_348757697.1">
    <property type="nucleotide sequence ID" value="NZ_OZ026884.1"/>
</dbReference>
<evidence type="ECO:0000256" key="5">
    <source>
        <dbReference type="ARBA" id="ARBA00022475"/>
    </source>
</evidence>
<evidence type="ECO:0000256" key="8">
    <source>
        <dbReference type="ARBA" id="ARBA00022989"/>
    </source>
</evidence>
<dbReference type="Pfam" id="PF02699">
    <property type="entry name" value="YajC"/>
    <property type="match status" value="1"/>
</dbReference>
<evidence type="ECO:0000313" key="13">
    <source>
        <dbReference type="Proteomes" id="UP001497493"/>
    </source>
</evidence>
<keyword evidence="4" id="KW-0813">Transport</keyword>